<evidence type="ECO:0000256" key="2">
    <source>
        <dbReference type="ARBA" id="ARBA00004691"/>
    </source>
</evidence>
<keyword evidence="10 17" id="KW-0560">Oxidoreductase</keyword>
<evidence type="ECO:0000256" key="11">
    <source>
        <dbReference type="ARBA" id="ARBA00023004"/>
    </source>
</evidence>
<dbReference type="GO" id="GO:0052693">
    <property type="term" value="F:epoxyqueuosine reductase activity"/>
    <property type="evidence" value="ECO:0007669"/>
    <property type="project" value="UniProtKB-UniRule"/>
</dbReference>
<keyword evidence="8 17" id="KW-0479">Metal-binding</keyword>
<reference evidence="18 19" key="1">
    <citation type="submission" date="2019-11" db="EMBL/GenBank/DDBJ databases">
        <title>Comparative genomics of hydrocarbon-degrading Desulfosarcina strains.</title>
        <authorList>
            <person name="Watanabe M."/>
            <person name="Kojima H."/>
            <person name="Fukui M."/>
        </authorList>
    </citation>
    <scope>NUCLEOTIDE SEQUENCE [LARGE SCALE GENOMIC DNA]</scope>
    <source>
        <strain evidence="18 19">PP31</strain>
    </source>
</reference>
<keyword evidence="9 17" id="KW-0671">Queuosine biosynthesis</keyword>
<dbReference type="EC" id="1.17.99.6" evidence="4 17"/>
<comment type="catalytic activity">
    <reaction evidence="16 17">
        <text>epoxyqueuosine(34) in tRNA + AH2 = queuosine(34) in tRNA + A + H2O</text>
        <dbReference type="Rhea" id="RHEA:32159"/>
        <dbReference type="Rhea" id="RHEA-COMP:18571"/>
        <dbReference type="Rhea" id="RHEA-COMP:18582"/>
        <dbReference type="ChEBI" id="CHEBI:13193"/>
        <dbReference type="ChEBI" id="CHEBI:15377"/>
        <dbReference type="ChEBI" id="CHEBI:17499"/>
        <dbReference type="ChEBI" id="CHEBI:194431"/>
        <dbReference type="ChEBI" id="CHEBI:194443"/>
        <dbReference type="EC" id="1.17.99.6"/>
    </reaction>
</comment>
<organism evidence="18 19">
    <name type="scientific">Desulfosarcina widdelii</name>
    <dbReference type="NCBI Taxonomy" id="947919"/>
    <lineage>
        <taxon>Bacteria</taxon>
        <taxon>Pseudomonadati</taxon>
        <taxon>Thermodesulfobacteriota</taxon>
        <taxon>Desulfobacteria</taxon>
        <taxon>Desulfobacterales</taxon>
        <taxon>Desulfosarcinaceae</taxon>
        <taxon>Desulfosarcina</taxon>
    </lineage>
</organism>
<feature type="binding site" evidence="17">
    <location>
        <position position="86"/>
    </location>
    <ligand>
        <name>[4Fe-4S] cluster</name>
        <dbReference type="ChEBI" id="CHEBI:49883"/>
    </ligand>
</feature>
<evidence type="ECO:0000256" key="3">
    <source>
        <dbReference type="ARBA" id="ARBA00008207"/>
    </source>
</evidence>
<keyword evidence="13 17" id="KW-1015">Disulfide bond</keyword>
<evidence type="ECO:0000256" key="8">
    <source>
        <dbReference type="ARBA" id="ARBA00022723"/>
    </source>
</evidence>
<dbReference type="InterPro" id="IPR003828">
    <property type="entry name" value="QueH"/>
</dbReference>
<gene>
    <name evidence="17" type="primary">queH</name>
    <name evidence="18" type="ORF">DSCW_07520</name>
</gene>
<evidence type="ECO:0000256" key="7">
    <source>
        <dbReference type="ARBA" id="ARBA00022694"/>
    </source>
</evidence>
<dbReference type="GO" id="GO:0051539">
    <property type="term" value="F:4 iron, 4 sulfur cluster binding"/>
    <property type="evidence" value="ECO:0007669"/>
    <property type="project" value="UniProtKB-UniRule"/>
</dbReference>
<evidence type="ECO:0000256" key="1">
    <source>
        <dbReference type="ARBA" id="ARBA00002268"/>
    </source>
</evidence>
<dbReference type="Pfam" id="PF02677">
    <property type="entry name" value="QueH"/>
    <property type="match status" value="1"/>
</dbReference>
<feature type="binding site" evidence="17">
    <location>
        <position position="9"/>
    </location>
    <ligand>
        <name>[4Fe-4S] cluster</name>
        <dbReference type="ChEBI" id="CHEBI:49883"/>
    </ligand>
</feature>
<feature type="binding site" evidence="17">
    <location>
        <position position="8"/>
    </location>
    <ligand>
        <name>[4Fe-4S] cluster</name>
        <dbReference type="ChEBI" id="CHEBI:49883"/>
    </ligand>
</feature>
<keyword evidence="7 17" id="KW-0819">tRNA processing</keyword>
<dbReference type="PANTHER" id="PTHR36701">
    <property type="entry name" value="EPOXYQUEUOSINE REDUCTASE QUEH"/>
    <property type="match status" value="1"/>
</dbReference>
<feature type="disulfide bond" description="Redox-active" evidence="17">
    <location>
        <begin position="163"/>
        <end position="165"/>
    </location>
</feature>
<evidence type="ECO:0000256" key="12">
    <source>
        <dbReference type="ARBA" id="ARBA00023014"/>
    </source>
</evidence>
<evidence type="ECO:0000256" key="13">
    <source>
        <dbReference type="ARBA" id="ARBA00023157"/>
    </source>
</evidence>
<protein>
    <recommendedName>
        <fullName evidence="5 17">Epoxyqueuosine reductase QueH</fullName>
        <ecNumber evidence="4 17">1.17.99.6</ecNumber>
    </recommendedName>
    <alternativeName>
        <fullName evidence="15 17">Queuosine biosynthesis protein QueH</fullName>
    </alternativeName>
</protein>
<evidence type="ECO:0000256" key="14">
    <source>
        <dbReference type="ARBA" id="ARBA00023284"/>
    </source>
</evidence>
<accession>A0A5K7YY43</accession>
<dbReference type="Proteomes" id="UP000427769">
    <property type="component" value="Chromosome"/>
</dbReference>
<keyword evidence="11 17" id="KW-0408">Iron</keyword>
<evidence type="ECO:0000256" key="5">
    <source>
        <dbReference type="ARBA" id="ARBA00016895"/>
    </source>
</evidence>
<comment type="similarity">
    <text evidence="3 17">Belongs to the QueH family.</text>
</comment>
<name>A0A5K7YY43_9BACT</name>
<evidence type="ECO:0000256" key="6">
    <source>
        <dbReference type="ARBA" id="ARBA00022485"/>
    </source>
</evidence>
<evidence type="ECO:0000256" key="15">
    <source>
        <dbReference type="ARBA" id="ARBA00031446"/>
    </source>
</evidence>
<evidence type="ECO:0000313" key="19">
    <source>
        <dbReference type="Proteomes" id="UP000427769"/>
    </source>
</evidence>
<dbReference type="GO" id="GO:0008616">
    <property type="term" value="P:tRNA queuosine(34) biosynthetic process"/>
    <property type="evidence" value="ECO:0007669"/>
    <property type="project" value="UniProtKB-UniRule"/>
</dbReference>
<proteinExistence type="inferred from homology"/>
<keyword evidence="19" id="KW-1185">Reference proteome</keyword>
<evidence type="ECO:0000256" key="16">
    <source>
        <dbReference type="ARBA" id="ARBA00047415"/>
    </source>
</evidence>
<keyword evidence="12 17" id="KW-0411">Iron-sulfur</keyword>
<keyword evidence="6 17" id="KW-0004">4Fe-4S</keyword>
<feature type="binding site" evidence="17">
    <location>
        <position position="83"/>
    </location>
    <ligand>
        <name>[4Fe-4S] cluster</name>
        <dbReference type="ChEBI" id="CHEBI:49883"/>
    </ligand>
</feature>
<dbReference type="OrthoDB" id="9801033at2"/>
<dbReference type="HAMAP" id="MF_02089">
    <property type="entry name" value="QueH"/>
    <property type="match status" value="1"/>
</dbReference>
<comment type="function">
    <text evidence="1 17">Catalyzes the conversion of epoxyqueuosine (oQ) to queuosine (Q), which is a hypermodified base found in the wobble positions of tRNA(Asp), tRNA(Asn), tRNA(His) and tRNA(Tyr).</text>
</comment>
<evidence type="ECO:0000256" key="17">
    <source>
        <dbReference type="HAMAP-Rule" id="MF_02089"/>
    </source>
</evidence>
<dbReference type="GO" id="GO:0046872">
    <property type="term" value="F:metal ion binding"/>
    <property type="evidence" value="ECO:0007669"/>
    <property type="project" value="UniProtKB-KW"/>
</dbReference>
<dbReference type="UniPathway" id="UPA00392"/>
<comment type="pathway">
    <text evidence="2 17">tRNA modification; tRNA-queuosine biosynthesis.</text>
</comment>
<evidence type="ECO:0000256" key="9">
    <source>
        <dbReference type="ARBA" id="ARBA00022785"/>
    </source>
</evidence>
<dbReference type="KEGG" id="dwd:DSCW_07520"/>
<dbReference type="RefSeq" id="WP_155302452.1">
    <property type="nucleotide sequence ID" value="NZ_AP021875.1"/>
</dbReference>
<dbReference type="PANTHER" id="PTHR36701:SF1">
    <property type="entry name" value="EPOXYQUEUOSINE REDUCTASE QUEH"/>
    <property type="match status" value="1"/>
</dbReference>
<evidence type="ECO:0000256" key="10">
    <source>
        <dbReference type="ARBA" id="ARBA00023002"/>
    </source>
</evidence>
<sequence length="194" mass="22616">MKLLIHICCGPCSIYPVRVLRDDRHEVMGFFYRSNIHPFTECLRREETLKTYAESIALKLLVQPGYEIENFLRNVAFREAERCTTCYHDRLTTTAQYAKKGKFDGFTSTLLYSRFQKHDQIRSIGEAVGKSIGVPFYYRDFREGWKAGIEESRRLGMYRQQYCGCIYSEKERYYRQSKKGKLPQPAGAAGAQNS</sequence>
<evidence type="ECO:0000313" key="18">
    <source>
        <dbReference type="EMBL" id="BBO73335.1"/>
    </source>
</evidence>
<evidence type="ECO:0000256" key="4">
    <source>
        <dbReference type="ARBA" id="ARBA00012622"/>
    </source>
</evidence>
<dbReference type="AlphaFoldDB" id="A0A5K7YY43"/>
<keyword evidence="14 17" id="KW-0676">Redox-active center</keyword>
<dbReference type="EMBL" id="AP021875">
    <property type="protein sequence ID" value="BBO73335.1"/>
    <property type="molecule type" value="Genomic_DNA"/>
</dbReference>